<evidence type="ECO:0000256" key="4">
    <source>
        <dbReference type="ARBA" id="ARBA00054143"/>
    </source>
</evidence>
<dbReference type="GO" id="GO:0007266">
    <property type="term" value="P:Rho protein signal transduction"/>
    <property type="evidence" value="ECO:0007669"/>
    <property type="project" value="InterPro"/>
</dbReference>
<protein>
    <recommendedName>
        <fullName evidence="5">Rho GDP-dissociation inhibitor</fullName>
    </recommendedName>
</protein>
<dbReference type="GO" id="GO:0005829">
    <property type="term" value="C:cytosol"/>
    <property type="evidence" value="ECO:0007669"/>
    <property type="project" value="TreeGrafter"/>
</dbReference>
<evidence type="ECO:0000256" key="1">
    <source>
        <dbReference type="ARBA" id="ARBA00004496"/>
    </source>
</evidence>
<organism evidence="7 8">
    <name type="scientific">Wickerhamomyces pijperi</name>
    <name type="common">Yeast</name>
    <name type="synonym">Pichia pijperi</name>
    <dbReference type="NCBI Taxonomy" id="599730"/>
    <lineage>
        <taxon>Eukaryota</taxon>
        <taxon>Fungi</taxon>
        <taxon>Dikarya</taxon>
        <taxon>Ascomycota</taxon>
        <taxon>Saccharomycotina</taxon>
        <taxon>Saccharomycetes</taxon>
        <taxon>Phaffomycetales</taxon>
        <taxon>Wickerhamomycetaceae</taxon>
        <taxon>Wickerhamomyces</taxon>
    </lineage>
</organism>
<comment type="function">
    <text evidence="4">Regulates the GDP/GTP exchange reaction of the Rho proteins by inhibiting the dissociation of GDP from them, and the subsequent binding of GTP to them.</text>
</comment>
<sequence length="203" mass="22500">MSSTATDPSSTDDLTASTDSYKPSVKKTIEEYAQLDAEDESLQKWKRSLGLLGGEALPVTPGDKRKVVILEMALLINDDEPIIVDLTNETTLNNLSKTPFKIKEKSVYRLRIKFKVQHEIVTGIKYIQVIKKAGIRVDKVEDPLGSYPPSTKEKPCYTVELPETEAPSGLLARGGYGAQSKFVDDDGECHLSLNWSVEIVKNK</sequence>
<dbReference type="InterPro" id="IPR024792">
    <property type="entry name" value="RhoGDI_dom_sf"/>
</dbReference>
<feature type="region of interest" description="Disordered" evidence="6">
    <location>
        <begin position="1"/>
        <end position="20"/>
    </location>
</feature>
<dbReference type="InterPro" id="IPR000406">
    <property type="entry name" value="Rho_GDI"/>
</dbReference>
<accession>A0A9P8Q938</accession>
<dbReference type="PANTHER" id="PTHR10980">
    <property type="entry name" value="RHO GDP-DISSOCIATION INHIBITOR"/>
    <property type="match status" value="1"/>
</dbReference>
<gene>
    <name evidence="7" type="ORF">WICPIJ_003672</name>
</gene>
<dbReference type="GO" id="GO:0016020">
    <property type="term" value="C:membrane"/>
    <property type="evidence" value="ECO:0007669"/>
    <property type="project" value="TreeGrafter"/>
</dbReference>
<comment type="similarity">
    <text evidence="2">Belongs to the Rho GDI family.</text>
</comment>
<dbReference type="InterPro" id="IPR014756">
    <property type="entry name" value="Ig_E-set"/>
</dbReference>
<evidence type="ECO:0000256" key="6">
    <source>
        <dbReference type="SAM" id="MobiDB-lite"/>
    </source>
</evidence>
<evidence type="ECO:0000256" key="3">
    <source>
        <dbReference type="ARBA" id="ARBA00022490"/>
    </source>
</evidence>
<proteinExistence type="inferred from homology"/>
<dbReference type="EMBL" id="JAEUBG010002052">
    <property type="protein sequence ID" value="KAH3685320.1"/>
    <property type="molecule type" value="Genomic_DNA"/>
</dbReference>
<comment type="caution">
    <text evidence="7">The sequence shown here is derived from an EMBL/GenBank/DDBJ whole genome shotgun (WGS) entry which is preliminary data.</text>
</comment>
<comment type="subcellular location">
    <subcellularLocation>
        <location evidence="1">Cytoplasm</location>
    </subcellularLocation>
</comment>
<evidence type="ECO:0000313" key="8">
    <source>
        <dbReference type="Proteomes" id="UP000774326"/>
    </source>
</evidence>
<name>A0A9P8Q938_WICPI</name>
<dbReference type="Proteomes" id="UP000774326">
    <property type="component" value="Unassembled WGS sequence"/>
</dbReference>
<dbReference type="PRINTS" id="PR00492">
    <property type="entry name" value="RHOGDI"/>
</dbReference>
<reference evidence="7" key="2">
    <citation type="submission" date="2021-01" db="EMBL/GenBank/DDBJ databases">
        <authorList>
            <person name="Schikora-Tamarit M.A."/>
        </authorList>
    </citation>
    <scope>NUCLEOTIDE SEQUENCE</scope>
    <source>
        <strain evidence="7">CBS2887</strain>
    </source>
</reference>
<dbReference type="FunFam" id="2.70.50.30:FF:000001">
    <property type="entry name" value="Rho GDP-dissociation inhibitor 1"/>
    <property type="match status" value="1"/>
</dbReference>
<evidence type="ECO:0000256" key="5">
    <source>
        <dbReference type="ARBA" id="ARBA00071407"/>
    </source>
</evidence>
<keyword evidence="8" id="KW-1185">Reference proteome</keyword>
<dbReference type="SUPFAM" id="SSF81296">
    <property type="entry name" value="E set domains"/>
    <property type="match status" value="1"/>
</dbReference>
<dbReference type="Gene3D" id="2.70.50.30">
    <property type="entry name" value="Coagulation Factor XIII, subunit A, domain 1"/>
    <property type="match status" value="1"/>
</dbReference>
<reference evidence="7" key="1">
    <citation type="journal article" date="2021" name="Open Biol.">
        <title>Shared evolutionary footprints suggest mitochondrial oxidative damage underlies multiple complex I losses in fungi.</title>
        <authorList>
            <person name="Schikora-Tamarit M.A."/>
            <person name="Marcet-Houben M."/>
            <person name="Nosek J."/>
            <person name="Gabaldon T."/>
        </authorList>
    </citation>
    <scope>NUCLEOTIDE SEQUENCE</scope>
    <source>
        <strain evidence="7">CBS2887</strain>
    </source>
</reference>
<dbReference type="Pfam" id="PF02115">
    <property type="entry name" value="Rho_GDI"/>
    <property type="match status" value="1"/>
</dbReference>
<evidence type="ECO:0000256" key="2">
    <source>
        <dbReference type="ARBA" id="ARBA00009758"/>
    </source>
</evidence>
<dbReference type="OrthoDB" id="1683373at2759"/>
<evidence type="ECO:0000313" key="7">
    <source>
        <dbReference type="EMBL" id="KAH3685320.1"/>
    </source>
</evidence>
<dbReference type="AlphaFoldDB" id="A0A9P8Q938"/>
<dbReference type="PANTHER" id="PTHR10980:SF3">
    <property type="entry name" value="LD16419P"/>
    <property type="match status" value="1"/>
</dbReference>
<dbReference type="GO" id="GO:0005094">
    <property type="term" value="F:Rho GDP-dissociation inhibitor activity"/>
    <property type="evidence" value="ECO:0007669"/>
    <property type="project" value="InterPro"/>
</dbReference>
<keyword evidence="3" id="KW-0963">Cytoplasm</keyword>